<sequence length="424" mass="47732">MVNTQLKLLESNNSGLNSTDIIYNDISKVMKDFDSIVHKLSQMSKDLEVAEKEYKDADNSFERKVNEVLHTAINEVEDFGEDIWEKYKKTPGEGAAFLSAAFNSAKDMTLGAFDLMMYGLYMKANPVAHGKELYREAGEVYKCIKNPKKIMDNLGPLGKAFLGINDKEIKNAAIHGDSYTIKKNMYAVSINALLIGDTGAGLLGKASKVEKNINKAGKLESAGKKFSVFSKDIPNIEDKLASFREFLANKLRGVTREIPNPQLVRDSMGNTYMVWAKKGGSSGGEVLKNEKVVNGVAETGGKLLSVEEYLKREVEAEKMYDIIRNYTTDVKKISENTGIPESRINRIKEHVFYNEHIKTYEVGRFDPNYDMANAWERLIKGNYVQSDIDLLNHEIFESKFESIFKTDYSTAHSKTESTGRIWNP</sequence>
<dbReference type="OrthoDB" id="9765386at2"/>
<proteinExistence type="predicted"/>
<dbReference type="STRING" id="272562.CA_C0399"/>
<keyword evidence="3" id="KW-1185">Reference proteome</keyword>
<evidence type="ECO:0000256" key="1">
    <source>
        <dbReference type="SAM" id="Coils"/>
    </source>
</evidence>
<accession>Q97M01</accession>
<organism evidence="2 3">
    <name type="scientific">Clostridium acetobutylicum (strain ATCC 824 / DSM 792 / JCM 1419 / IAM 19013 / LMG 5710 / NBRC 13948 / NRRL B-527 / VKM B-1787 / 2291 / W)</name>
    <dbReference type="NCBI Taxonomy" id="272562"/>
    <lineage>
        <taxon>Bacteria</taxon>
        <taxon>Bacillati</taxon>
        <taxon>Bacillota</taxon>
        <taxon>Clostridia</taxon>
        <taxon>Eubacteriales</taxon>
        <taxon>Clostridiaceae</taxon>
        <taxon>Clostridium</taxon>
    </lineage>
</organism>
<evidence type="ECO:0000313" key="3">
    <source>
        <dbReference type="Proteomes" id="UP000000814"/>
    </source>
</evidence>
<dbReference type="HOGENOM" id="CLU_598129_0_0_9"/>
<dbReference type="KEGG" id="cac:CA_C0399"/>
<keyword evidence="1" id="KW-0175">Coiled coil</keyword>
<evidence type="ECO:0000313" key="2">
    <source>
        <dbReference type="EMBL" id="AAK78379.1"/>
    </source>
</evidence>
<gene>
    <name evidence="2" type="ordered locus">CA_C0399</name>
</gene>
<feature type="coiled-coil region" evidence="1">
    <location>
        <begin position="40"/>
        <end position="67"/>
    </location>
</feature>
<evidence type="ECO:0008006" key="4">
    <source>
        <dbReference type="Google" id="ProtNLM"/>
    </source>
</evidence>
<dbReference type="PIR" id="H96948">
    <property type="entry name" value="H96948"/>
</dbReference>
<dbReference type="eggNOG" id="COG2369">
    <property type="taxonomic scope" value="Bacteria"/>
</dbReference>
<dbReference type="AlphaFoldDB" id="Q97M01"/>
<reference evidence="2 3" key="1">
    <citation type="journal article" date="2001" name="J. Bacteriol.">
        <title>Genome sequence and comparative analysis of the solvent-producing bacterium Clostridium acetobutylicum.</title>
        <authorList>
            <person name="Nolling J."/>
            <person name="Breton G."/>
            <person name="Omelchenko M.V."/>
            <person name="Makarova K.S."/>
            <person name="Zeng Q."/>
            <person name="Gibson R."/>
            <person name="Lee H.M."/>
            <person name="Dubois J."/>
            <person name="Qiu D."/>
            <person name="Hitti J."/>
            <person name="Wolf Y.I."/>
            <person name="Tatusov R.L."/>
            <person name="Sabathe F."/>
            <person name="Doucette-Stamm L."/>
            <person name="Soucaille P."/>
            <person name="Daly M.J."/>
            <person name="Bennett G.N."/>
            <person name="Koonin E.V."/>
            <person name="Smith D.R."/>
        </authorList>
    </citation>
    <scope>NUCLEOTIDE SEQUENCE [LARGE SCALE GENOMIC DNA]</scope>
    <source>
        <strain evidence="3">ATCC 824 / DSM 792 / JCM 1419 / LMG 5710 / VKM B-1787</strain>
    </source>
</reference>
<dbReference type="Proteomes" id="UP000000814">
    <property type="component" value="Chromosome"/>
</dbReference>
<dbReference type="EMBL" id="AE001437">
    <property type="protein sequence ID" value="AAK78379.1"/>
    <property type="molecule type" value="Genomic_DNA"/>
</dbReference>
<dbReference type="PATRIC" id="fig|272562.8.peg.594"/>
<protein>
    <recommendedName>
        <fullName evidence="4">LXG domain-containing protein</fullName>
    </recommendedName>
</protein>
<name>Q97M01_CLOAB</name>